<keyword evidence="2" id="KW-1185">Reference proteome</keyword>
<accession>A0A5J9URB7</accession>
<reference evidence="1 2" key="1">
    <citation type="journal article" date="2019" name="Sci. Rep.">
        <title>A high-quality genome of Eragrostis curvula grass provides insights into Poaceae evolution and supports new strategies to enhance forage quality.</title>
        <authorList>
            <person name="Carballo J."/>
            <person name="Santos B.A.C.M."/>
            <person name="Zappacosta D."/>
            <person name="Garbus I."/>
            <person name="Selva J.P."/>
            <person name="Gallo C.A."/>
            <person name="Diaz A."/>
            <person name="Albertini E."/>
            <person name="Caccamo M."/>
            <person name="Echenique V."/>
        </authorList>
    </citation>
    <scope>NUCLEOTIDE SEQUENCE [LARGE SCALE GENOMIC DNA]</scope>
    <source>
        <strain evidence="2">cv. Victoria</strain>
        <tissue evidence="1">Leaf</tissue>
    </source>
</reference>
<protein>
    <submittedName>
        <fullName evidence="1">Uncharacterized protein</fullName>
    </submittedName>
</protein>
<dbReference type="InterPro" id="IPR023213">
    <property type="entry name" value="CAT-like_dom_sf"/>
</dbReference>
<evidence type="ECO:0000313" key="1">
    <source>
        <dbReference type="EMBL" id="TVU26352.1"/>
    </source>
</evidence>
<dbReference type="AlphaFoldDB" id="A0A5J9URB7"/>
<comment type="caution">
    <text evidence="1">The sequence shown here is derived from an EMBL/GenBank/DDBJ whole genome shotgun (WGS) entry which is preliminary data.</text>
</comment>
<proteinExistence type="predicted"/>
<dbReference type="Proteomes" id="UP000324897">
    <property type="component" value="Chromosome 2"/>
</dbReference>
<dbReference type="GO" id="GO:0016747">
    <property type="term" value="F:acyltransferase activity, transferring groups other than amino-acyl groups"/>
    <property type="evidence" value="ECO:0007669"/>
    <property type="project" value="UniProtKB-ARBA"/>
</dbReference>
<gene>
    <name evidence="1" type="ORF">EJB05_28895</name>
</gene>
<organism evidence="1 2">
    <name type="scientific">Eragrostis curvula</name>
    <name type="common">weeping love grass</name>
    <dbReference type="NCBI Taxonomy" id="38414"/>
    <lineage>
        <taxon>Eukaryota</taxon>
        <taxon>Viridiplantae</taxon>
        <taxon>Streptophyta</taxon>
        <taxon>Embryophyta</taxon>
        <taxon>Tracheophyta</taxon>
        <taxon>Spermatophyta</taxon>
        <taxon>Magnoliopsida</taxon>
        <taxon>Liliopsida</taxon>
        <taxon>Poales</taxon>
        <taxon>Poaceae</taxon>
        <taxon>PACMAD clade</taxon>
        <taxon>Chloridoideae</taxon>
        <taxon>Eragrostideae</taxon>
        <taxon>Eragrostidinae</taxon>
        <taxon>Eragrostis</taxon>
    </lineage>
</organism>
<sequence length="122" mass="13244">MEGGCLGQPAQAISGCLVLQPASLGGNSLMPAVAGFAMSHELRRKGPCWGWVGVEVTRFLYNDGFAIGYRFCHNITDAFGMVQLFNDVYGLVRGEKLTQLPVWEMDLLTARAPGSMTHKHTA</sequence>
<dbReference type="Gramene" id="TVU26352">
    <property type="protein sequence ID" value="TVU26352"/>
    <property type="gene ID" value="EJB05_28895"/>
</dbReference>
<dbReference type="Gene3D" id="3.30.559.10">
    <property type="entry name" value="Chloramphenicol acetyltransferase-like domain"/>
    <property type="match status" value="1"/>
</dbReference>
<dbReference type="EMBL" id="RWGY01000013">
    <property type="protein sequence ID" value="TVU26352.1"/>
    <property type="molecule type" value="Genomic_DNA"/>
</dbReference>
<dbReference type="Pfam" id="PF02458">
    <property type="entry name" value="Transferase"/>
    <property type="match status" value="1"/>
</dbReference>
<name>A0A5J9URB7_9POAL</name>
<evidence type="ECO:0000313" key="2">
    <source>
        <dbReference type="Proteomes" id="UP000324897"/>
    </source>
</evidence>
<feature type="non-terminal residue" evidence="1">
    <location>
        <position position="1"/>
    </location>
</feature>